<reference evidence="6" key="1">
    <citation type="submission" date="2008-01" db="EMBL/GenBank/DDBJ databases">
        <title>Complete sequence of chromosome of Caulobacter sp. K31.</title>
        <authorList>
            <consortium name="US DOE Joint Genome Institute"/>
            <person name="Copeland A."/>
            <person name="Lucas S."/>
            <person name="Lapidus A."/>
            <person name="Barry K."/>
            <person name="Glavina del Rio T."/>
            <person name="Dalin E."/>
            <person name="Tice H."/>
            <person name="Pitluck S."/>
            <person name="Bruce D."/>
            <person name="Goodwin L."/>
            <person name="Thompson L.S."/>
            <person name="Brettin T."/>
            <person name="Detter J.C."/>
            <person name="Han C."/>
            <person name="Schmutz J."/>
            <person name="Larimer F."/>
            <person name="Land M."/>
            <person name="Hauser L."/>
            <person name="Kyrpides N."/>
            <person name="Kim E."/>
            <person name="Stephens C."/>
            <person name="Richardson P."/>
        </authorList>
    </citation>
    <scope>NUCLEOTIDE SEQUENCE [LARGE SCALE GENOMIC DNA]</scope>
    <source>
        <strain evidence="6">K31</strain>
    </source>
</reference>
<dbReference type="InterPro" id="IPR057326">
    <property type="entry name" value="KR_dom"/>
</dbReference>
<dbReference type="SUPFAM" id="SSF51735">
    <property type="entry name" value="NAD(P)-binding Rossmann-fold domains"/>
    <property type="match status" value="1"/>
</dbReference>
<dbReference type="PRINTS" id="PR00080">
    <property type="entry name" value="SDRFAMILY"/>
</dbReference>
<dbReference type="PANTHER" id="PTHR43639:SF1">
    <property type="entry name" value="SHORT-CHAIN DEHYDROGENASE_REDUCTASE FAMILY PROTEIN"/>
    <property type="match status" value="1"/>
</dbReference>
<dbReference type="Pfam" id="PF13561">
    <property type="entry name" value="adh_short_C2"/>
    <property type="match status" value="1"/>
</dbReference>
<evidence type="ECO:0000256" key="3">
    <source>
        <dbReference type="ARBA" id="ARBA00066641"/>
    </source>
</evidence>
<dbReference type="AlphaFoldDB" id="B0SZL0"/>
<dbReference type="Gene3D" id="3.40.50.720">
    <property type="entry name" value="NAD(P)-binding Rossmann-like Domain"/>
    <property type="match status" value="1"/>
</dbReference>
<keyword evidence="2" id="KW-0560">Oxidoreductase</keyword>
<comment type="similarity">
    <text evidence="1">Belongs to the short-chain dehydrogenases/reductases (SDR) family.</text>
</comment>
<gene>
    <name evidence="6" type="ordered locus">Caul_1370</name>
</gene>
<proteinExistence type="inferred from homology"/>
<dbReference type="SMART" id="SM00822">
    <property type="entry name" value="PKS_KR"/>
    <property type="match status" value="1"/>
</dbReference>
<accession>B0SZL0</accession>
<name>B0SZL0_CAUSK</name>
<dbReference type="PRINTS" id="PR00081">
    <property type="entry name" value="GDHRDH"/>
</dbReference>
<evidence type="ECO:0000256" key="2">
    <source>
        <dbReference type="ARBA" id="ARBA00023002"/>
    </source>
</evidence>
<dbReference type="FunFam" id="3.40.50.720:FF:000084">
    <property type="entry name" value="Short-chain dehydrogenase reductase"/>
    <property type="match status" value="1"/>
</dbReference>
<protein>
    <recommendedName>
        <fullName evidence="4">D-xylose 1-dehydrogenase</fullName>
        <ecNumber evidence="3">1.1.1.175</ecNumber>
    </recommendedName>
</protein>
<sequence>MNDFDSYLTIEEFAAKGDRREIMSKLSGKTAVVTGASKGIGAGIAKALAAEGAAVAVNYASSREGADKVVAEIVAAGGKAIAVQGSVAKSGDVTRLFDETQKAFGGIDILVNNAGVYAFAAIEDVTEAEYRRQFDTNVLGVLLATQEAAKRFGPDGGSVINISSAATTVDIPTASVYTATKASVDSITRVLAKELGPRKIRVNAISPGAVETEGTHAVGIIGSELEAQMVAQTPLGRLGQPSDIAPVAVFLASPESFWITGEIIAVAGGNR</sequence>
<evidence type="ECO:0000313" key="6">
    <source>
        <dbReference type="EMBL" id="ABZ70500.1"/>
    </source>
</evidence>
<dbReference type="InterPro" id="IPR002347">
    <property type="entry name" value="SDR_fam"/>
</dbReference>
<dbReference type="eggNOG" id="COG1028">
    <property type="taxonomic scope" value="Bacteria"/>
</dbReference>
<dbReference type="PANTHER" id="PTHR43639">
    <property type="entry name" value="OXIDOREDUCTASE, SHORT-CHAIN DEHYDROGENASE/REDUCTASE FAMILY (AFU_ORTHOLOGUE AFUA_5G02870)"/>
    <property type="match status" value="1"/>
</dbReference>
<dbReference type="EC" id="1.1.1.175" evidence="3"/>
<dbReference type="NCBIfam" id="NF005559">
    <property type="entry name" value="PRK07231.1"/>
    <property type="match status" value="1"/>
</dbReference>
<evidence type="ECO:0000259" key="5">
    <source>
        <dbReference type="SMART" id="SM00822"/>
    </source>
</evidence>
<evidence type="ECO:0000256" key="1">
    <source>
        <dbReference type="ARBA" id="ARBA00006484"/>
    </source>
</evidence>
<dbReference type="GO" id="GO:0047838">
    <property type="term" value="F:D-xylose 1-dehydrogenase (NAD+) activity"/>
    <property type="evidence" value="ECO:0007669"/>
    <property type="project" value="UniProtKB-EC"/>
</dbReference>
<dbReference type="STRING" id="366602.Caul_1370"/>
<dbReference type="KEGG" id="cak:Caul_1370"/>
<feature type="domain" description="Ketoreductase" evidence="5">
    <location>
        <begin position="29"/>
        <end position="208"/>
    </location>
</feature>
<dbReference type="PROSITE" id="PS00061">
    <property type="entry name" value="ADH_SHORT"/>
    <property type="match status" value="1"/>
</dbReference>
<dbReference type="EMBL" id="CP000927">
    <property type="protein sequence ID" value="ABZ70500.1"/>
    <property type="molecule type" value="Genomic_DNA"/>
</dbReference>
<evidence type="ECO:0000256" key="4">
    <source>
        <dbReference type="ARBA" id="ARBA00069939"/>
    </source>
</evidence>
<dbReference type="InterPro" id="IPR036291">
    <property type="entry name" value="NAD(P)-bd_dom_sf"/>
</dbReference>
<organism evidence="6">
    <name type="scientific">Caulobacter sp. (strain K31)</name>
    <dbReference type="NCBI Taxonomy" id="366602"/>
    <lineage>
        <taxon>Bacteria</taxon>
        <taxon>Pseudomonadati</taxon>
        <taxon>Pseudomonadota</taxon>
        <taxon>Alphaproteobacteria</taxon>
        <taxon>Caulobacterales</taxon>
        <taxon>Caulobacteraceae</taxon>
        <taxon>Caulobacter</taxon>
    </lineage>
</organism>
<dbReference type="HOGENOM" id="CLU_010194_1_3_5"/>
<dbReference type="InterPro" id="IPR020904">
    <property type="entry name" value="Sc_DH/Rdtase_CS"/>
</dbReference>